<keyword evidence="3" id="KW-1185">Reference proteome</keyword>
<keyword evidence="1" id="KW-0812">Transmembrane</keyword>
<dbReference type="EMBL" id="SRXW01000001">
    <property type="protein sequence ID" value="TGY89686.1"/>
    <property type="molecule type" value="Genomic_DNA"/>
</dbReference>
<evidence type="ECO:0000313" key="3">
    <source>
        <dbReference type="Proteomes" id="UP000308054"/>
    </source>
</evidence>
<dbReference type="Proteomes" id="UP000308054">
    <property type="component" value="Unassembled WGS sequence"/>
</dbReference>
<feature type="transmembrane region" description="Helical" evidence="1">
    <location>
        <begin position="42"/>
        <end position="61"/>
    </location>
</feature>
<evidence type="ECO:0000313" key="2">
    <source>
        <dbReference type="EMBL" id="TGY89686.1"/>
    </source>
</evidence>
<reference evidence="2 3" key="1">
    <citation type="journal article" date="2017" name="Int. J. Syst. Evol. Microbiol.">
        <title>Marinicauda algicola sp. nov., isolated from a marine red alga Rhodosorus marinus.</title>
        <authorList>
            <person name="Jeong S.E."/>
            <person name="Jeon S.H."/>
            <person name="Chun B.H."/>
            <person name="Kim D.W."/>
            <person name="Jeon C.O."/>
        </authorList>
    </citation>
    <scope>NUCLEOTIDE SEQUENCE [LARGE SCALE GENOMIC DNA]</scope>
    <source>
        <strain evidence="2 3">JCM 31718</strain>
    </source>
</reference>
<protein>
    <submittedName>
        <fullName evidence="2">Uncharacterized protein</fullName>
    </submittedName>
</protein>
<keyword evidence="1" id="KW-0472">Membrane</keyword>
<accession>A0A4S2H2D7</accession>
<comment type="caution">
    <text evidence="2">The sequence shown here is derived from an EMBL/GenBank/DDBJ whole genome shotgun (WGS) entry which is preliminary data.</text>
</comment>
<evidence type="ECO:0000256" key="1">
    <source>
        <dbReference type="SAM" id="Phobius"/>
    </source>
</evidence>
<sequence>MQIIQSVLDYLRLGFAEVNAVQGLVIALVAALLLPGWRRIPVFALGATVVHLLADVLAPVFANGAALRLPPLLYVGFWEHVLILILGYLVVISVLAAIKRLIFKR</sequence>
<gene>
    <name evidence="2" type="ORF">E5163_00660</name>
</gene>
<keyword evidence="1" id="KW-1133">Transmembrane helix</keyword>
<dbReference type="AlphaFoldDB" id="A0A4S2H2D7"/>
<dbReference type="RefSeq" id="WP_135994185.1">
    <property type="nucleotide sequence ID" value="NZ_CP071057.1"/>
</dbReference>
<proteinExistence type="predicted"/>
<dbReference type="OrthoDB" id="7205804at2"/>
<feature type="transmembrane region" description="Helical" evidence="1">
    <location>
        <begin position="20"/>
        <end position="37"/>
    </location>
</feature>
<organism evidence="2 3">
    <name type="scientific">Marinicauda algicola</name>
    <dbReference type="NCBI Taxonomy" id="2029849"/>
    <lineage>
        <taxon>Bacteria</taxon>
        <taxon>Pseudomonadati</taxon>
        <taxon>Pseudomonadota</taxon>
        <taxon>Alphaproteobacteria</taxon>
        <taxon>Maricaulales</taxon>
        <taxon>Maricaulaceae</taxon>
        <taxon>Marinicauda</taxon>
    </lineage>
</organism>
<feature type="transmembrane region" description="Helical" evidence="1">
    <location>
        <begin position="81"/>
        <end position="102"/>
    </location>
</feature>
<name>A0A4S2H2D7_9PROT</name>